<dbReference type="EMBL" id="SMMX01000004">
    <property type="protein sequence ID" value="TDA22277.1"/>
    <property type="molecule type" value="Genomic_DNA"/>
</dbReference>
<dbReference type="InterPro" id="IPR001405">
    <property type="entry name" value="UPF0758"/>
</dbReference>
<dbReference type="Proteomes" id="UP000295710">
    <property type="component" value="Unassembled WGS sequence"/>
</dbReference>
<evidence type="ECO:0000313" key="9">
    <source>
        <dbReference type="EMBL" id="TDA22277.1"/>
    </source>
</evidence>
<evidence type="ECO:0000256" key="6">
    <source>
        <dbReference type="ARBA" id="ARBA00023049"/>
    </source>
</evidence>
<keyword evidence="10" id="KW-1185">Reference proteome</keyword>
<sequence length="230" mass="25578">MNQANTIREIPEMERPYEKCEQRGAGSLSDVELLAVLLRTGTRGENALTLAQKILYHTGEPGILSIHQFSIERLKQIKGIGKVKAIQISCISELAKRLAKACAGETLCFTRPESIAGYYMEDLRHEKQEQMKLLMLNSKSKLIGETDISKGTVNASLITPRELFIEALQKNAVAIVVLHNHPSGDPSPSREDRLLTQRIREAGALIGIDLLDHVIIGNNCYMSFREEGIL</sequence>
<comment type="similarity">
    <text evidence="1 7">Belongs to the UPF0758 family.</text>
</comment>
<evidence type="ECO:0000256" key="5">
    <source>
        <dbReference type="ARBA" id="ARBA00022833"/>
    </source>
</evidence>
<dbReference type="GO" id="GO:0046872">
    <property type="term" value="F:metal ion binding"/>
    <property type="evidence" value="ECO:0007669"/>
    <property type="project" value="UniProtKB-KW"/>
</dbReference>
<accession>A0A4R4FFA2</accession>
<dbReference type="PANTHER" id="PTHR30471">
    <property type="entry name" value="DNA REPAIR PROTEIN RADC"/>
    <property type="match status" value="1"/>
</dbReference>
<dbReference type="InterPro" id="IPR037518">
    <property type="entry name" value="MPN"/>
</dbReference>
<dbReference type="Pfam" id="PF20582">
    <property type="entry name" value="UPF0758_N"/>
    <property type="match status" value="1"/>
</dbReference>
<dbReference type="PANTHER" id="PTHR30471:SF3">
    <property type="entry name" value="UPF0758 PROTEIN YEES-RELATED"/>
    <property type="match status" value="1"/>
</dbReference>
<keyword evidence="4" id="KW-0378">Hydrolase</keyword>
<dbReference type="NCBIfam" id="TIGR00608">
    <property type="entry name" value="radc"/>
    <property type="match status" value="1"/>
</dbReference>
<evidence type="ECO:0000256" key="4">
    <source>
        <dbReference type="ARBA" id="ARBA00022801"/>
    </source>
</evidence>
<organism evidence="9 10">
    <name type="scientific">Extibacter muris</name>
    <dbReference type="NCBI Taxonomy" id="1796622"/>
    <lineage>
        <taxon>Bacteria</taxon>
        <taxon>Bacillati</taxon>
        <taxon>Bacillota</taxon>
        <taxon>Clostridia</taxon>
        <taxon>Lachnospirales</taxon>
        <taxon>Lachnospiraceae</taxon>
        <taxon>Extibacter</taxon>
    </lineage>
</organism>
<comment type="caution">
    <text evidence="9">The sequence shown here is derived from an EMBL/GenBank/DDBJ whole genome shotgun (WGS) entry which is preliminary data.</text>
</comment>
<proteinExistence type="inferred from homology"/>
<dbReference type="Gene3D" id="3.40.140.10">
    <property type="entry name" value="Cytidine Deaminase, domain 2"/>
    <property type="match status" value="1"/>
</dbReference>
<dbReference type="NCBIfam" id="NF000642">
    <property type="entry name" value="PRK00024.1"/>
    <property type="match status" value="1"/>
</dbReference>
<dbReference type="PROSITE" id="PS01302">
    <property type="entry name" value="UPF0758"/>
    <property type="match status" value="1"/>
</dbReference>
<dbReference type="AlphaFoldDB" id="A0A4R4FFA2"/>
<dbReference type="GO" id="GO:0006508">
    <property type="term" value="P:proteolysis"/>
    <property type="evidence" value="ECO:0007669"/>
    <property type="project" value="UniProtKB-KW"/>
</dbReference>
<evidence type="ECO:0000256" key="7">
    <source>
        <dbReference type="RuleBase" id="RU003797"/>
    </source>
</evidence>
<dbReference type="PROSITE" id="PS50249">
    <property type="entry name" value="MPN"/>
    <property type="match status" value="1"/>
</dbReference>
<dbReference type="InterPro" id="IPR046778">
    <property type="entry name" value="UPF0758_N"/>
</dbReference>
<dbReference type="InterPro" id="IPR025657">
    <property type="entry name" value="RadC_JAB"/>
</dbReference>
<feature type="domain" description="MPN" evidence="8">
    <location>
        <begin position="108"/>
        <end position="230"/>
    </location>
</feature>
<dbReference type="RefSeq" id="WP_117771283.1">
    <property type="nucleotide sequence ID" value="NZ_JAOBST010000016.1"/>
</dbReference>
<reference evidence="9 10" key="1">
    <citation type="journal article" date="2016" name="Nat. Microbiol.">
        <title>The Mouse Intestinal Bacterial Collection (miBC) provides host-specific insight into cultured diversity and functional potential of the gut microbiota.</title>
        <authorList>
            <person name="Lagkouvardos I."/>
            <person name="Pukall R."/>
            <person name="Abt B."/>
            <person name="Foesel B.U."/>
            <person name="Meier-Kolthoff J.P."/>
            <person name="Kumar N."/>
            <person name="Bresciani A."/>
            <person name="Martinez I."/>
            <person name="Just S."/>
            <person name="Ziegler C."/>
            <person name="Brugiroux S."/>
            <person name="Garzetti D."/>
            <person name="Wenning M."/>
            <person name="Bui T.P."/>
            <person name="Wang J."/>
            <person name="Hugenholtz F."/>
            <person name="Plugge C.M."/>
            <person name="Peterson D.A."/>
            <person name="Hornef M.W."/>
            <person name="Baines J.F."/>
            <person name="Smidt H."/>
            <person name="Walter J."/>
            <person name="Kristiansen K."/>
            <person name="Nielsen H.B."/>
            <person name="Haller D."/>
            <person name="Overmann J."/>
            <person name="Stecher B."/>
            <person name="Clavel T."/>
        </authorList>
    </citation>
    <scope>NUCLEOTIDE SEQUENCE [LARGE SCALE GENOMIC DNA]</scope>
    <source>
        <strain evidence="9 10">DSM 28560</strain>
    </source>
</reference>
<dbReference type="InterPro" id="IPR020891">
    <property type="entry name" value="UPF0758_CS"/>
</dbReference>
<keyword evidence="6" id="KW-0482">Metalloprotease</keyword>
<dbReference type="GO" id="GO:0008237">
    <property type="term" value="F:metallopeptidase activity"/>
    <property type="evidence" value="ECO:0007669"/>
    <property type="project" value="UniProtKB-KW"/>
</dbReference>
<evidence type="ECO:0000313" key="10">
    <source>
        <dbReference type="Proteomes" id="UP000295710"/>
    </source>
</evidence>
<keyword evidence="2" id="KW-0645">Protease</keyword>
<keyword evidence="3" id="KW-0479">Metal-binding</keyword>
<evidence type="ECO:0000256" key="1">
    <source>
        <dbReference type="ARBA" id="ARBA00010243"/>
    </source>
</evidence>
<evidence type="ECO:0000256" key="3">
    <source>
        <dbReference type="ARBA" id="ARBA00022723"/>
    </source>
</evidence>
<dbReference type="CDD" id="cd08071">
    <property type="entry name" value="MPN_DUF2466"/>
    <property type="match status" value="1"/>
</dbReference>
<name>A0A4R4FFA2_9FIRM</name>
<evidence type="ECO:0000256" key="2">
    <source>
        <dbReference type="ARBA" id="ARBA00022670"/>
    </source>
</evidence>
<evidence type="ECO:0000259" key="8">
    <source>
        <dbReference type="PROSITE" id="PS50249"/>
    </source>
</evidence>
<gene>
    <name evidence="9" type="ORF">E1963_05790</name>
</gene>
<protein>
    <submittedName>
        <fullName evidence="9">JAB domain-containing protein</fullName>
    </submittedName>
</protein>
<dbReference type="Pfam" id="PF04002">
    <property type="entry name" value="RadC"/>
    <property type="match status" value="1"/>
</dbReference>
<keyword evidence="5" id="KW-0862">Zinc</keyword>